<dbReference type="RefSeq" id="WP_068006693.1">
    <property type="nucleotide sequence ID" value="NZ_FOFM01000006.1"/>
</dbReference>
<evidence type="ECO:0000256" key="5">
    <source>
        <dbReference type="ARBA" id="ARBA00022989"/>
    </source>
</evidence>
<keyword evidence="5 7" id="KW-1133">Transmembrane helix</keyword>
<feature type="domain" description="ABC3 transporter permease C-terminal" evidence="8">
    <location>
        <begin position="276"/>
        <end position="392"/>
    </location>
</feature>
<evidence type="ECO:0000256" key="1">
    <source>
        <dbReference type="ARBA" id="ARBA00004651"/>
    </source>
</evidence>
<feature type="transmembrane region" description="Helical" evidence="7">
    <location>
        <begin position="748"/>
        <end position="773"/>
    </location>
</feature>
<comment type="similarity">
    <text evidence="2">Belongs to the ABC-4 integral membrane protein family. LolC/E subfamily.</text>
</comment>
<evidence type="ECO:0000313" key="9">
    <source>
        <dbReference type="EMBL" id="KZL17973.1"/>
    </source>
</evidence>
<evidence type="ECO:0000256" key="3">
    <source>
        <dbReference type="ARBA" id="ARBA00022475"/>
    </source>
</evidence>
<protein>
    <submittedName>
        <fullName evidence="9">FtsX-like permease family protein</fullName>
    </submittedName>
</protein>
<evidence type="ECO:0000313" key="10">
    <source>
        <dbReference type="Proteomes" id="UP000076577"/>
    </source>
</evidence>
<feature type="transmembrane region" description="Helical" evidence="7">
    <location>
        <begin position="662"/>
        <end position="681"/>
    </location>
</feature>
<evidence type="ECO:0000256" key="6">
    <source>
        <dbReference type="ARBA" id="ARBA00023136"/>
    </source>
</evidence>
<feature type="transmembrane region" description="Helical" evidence="7">
    <location>
        <begin position="705"/>
        <end position="728"/>
    </location>
</feature>
<sequence length="790" mass="86289">MVTLPVLDRKVIRDLKRLWAQVLAIALVMACGVMTLILAQGAYRSLSQTQETYYDQYRFGHIFAQAVRAPDHLKERIAAIDGVSAVEMRIVRSAILDIPQMAEPAAGMALSLPSGRKPAVNRLYLKTGRLPEGSRTNEVALDSRFAKAHGLKPGDTFSATLNGKKLHLEITGIILSPEFIYALGPGDLVPDDRRFAVFFMAQSAMEGLFDMKNAANDISLRLLRGACTPCVLEKLDRLLKPYGGTGAYKRKDQQSHAFLDAELTQLSAMAKVLPPIFLLVSAFLVNMILSRLIALEREQIGLLKACGYASWSVAGHYAKLVSIVAFLGVGIGSVAGNYMGRLMTQMYAQYFSFPFLVFDDSPDLYLIAAVISLIAALGGAFSSIMKAARLPPAVAMRPPAPPRFRSFLSLRSQRLRILSQLSTMGLRHLMHNPLRSLLTSLGVSFSLALLVSALFLTNSMDHMINVAFNKAETADARLTLADDKAPTVLGDIMRLPGVLTAEAYRQEPVILRFGPKEKRVAITGRPAKAALSRILDLNERAIEMPSTGLMLPTHLANQLGVQPGQMLDVELTQHNSIIKQVRVAGVITSYMGLSASMHIDALNALVPNGPRISDLAVNIDRTRLNDLYDAVKETPGLGGIALQMLSRAKFRELMDQSFTSMLTAYITIAVIVAFGVVYNAARIQLSERGRELASLRVIGFSKQEVFHVILVEMAMIVLIAQPLGWLLGYGMAAGMIKGFASDLFRIPLVVLPSTYAIASFVILSAALACALIVRRRVGKLDLIKTLKTRE</sequence>
<evidence type="ECO:0000256" key="4">
    <source>
        <dbReference type="ARBA" id="ARBA00022692"/>
    </source>
</evidence>
<dbReference type="PATRIC" id="fig|989403.3.peg.2902"/>
<keyword evidence="10" id="KW-1185">Reference proteome</keyword>
<dbReference type="PANTHER" id="PTHR30489">
    <property type="entry name" value="LIPOPROTEIN-RELEASING SYSTEM TRANSMEMBRANE PROTEIN LOLE"/>
    <property type="match status" value="1"/>
</dbReference>
<dbReference type="GO" id="GO:0044874">
    <property type="term" value="P:lipoprotein localization to outer membrane"/>
    <property type="evidence" value="ECO:0007669"/>
    <property type="project" value="TreeGrafter"/>
</dbReference>
<feature type="transmembrane region" description="Helical" evidence="7">
    <location>
        <begin position="272"/>
        <end position="294"/>
    </location>
</feature>
<evidence type="ECO:0000256" key="7">
    <source>
        <dbReference type="SAM" id="Phobius"/>
    </source>
</evidence>
<feature type="transmembrane region" description="Helical" evidence="7">
    <location>
        <begin position="320"/>
        <end position="344"/>
    </location>
</feature>
<keyword evidence="6 7" id="KW-0472">Membrane</keyword>
<keyword evidence="3" id="KW-1003">Cell membrane</keyword>
<evidence type="ECO:0000256" key="2">
    <source>
        <dbReference type="ARBA" id="ARBA00005236"/>
    </source>
</evidence>
<keyword evidence="4 7" id="KW-0812">Transmembrane</keyword>
<name>A0A165XRK4_9HYPH</name>
<evidence type="ECO:0000259" key="8">
    <source>
        <dbReference type="Pfam" id="PF02687"/>
    </source>
</evidence>
<dbReference type="Proteomes" id="UP000076577">
    <property type="component" value="Unassembled WGS sequence"/>
</dbReference>
<dbReference type="EMBL" id="LMCB01000024">
    <property type="protein sequence ID" value="KZL17973.1"/>
    <property type="molecule type" value="Genomic_DNA"/>
</dbReference>
<feature type="transmembrane region" description="Helical" evidence="7">
    <location>
        <begin position="437"/>
        <end position="456"/>
    </location>
</feature>
<comment type="caution">
    <text evidence="9">The sequence shown here is derived from an EMBL/GenBank/DDBJ whole genome shotgun (WGS) entry which is preliminary data.</text>
</comment>
<reference evidence="9 10" key="1">
    <citation type="journal article" date="2016" name="Front. Microbiol.">
        <title>Comparative Genomic Analysis Reveals a Diverse Repertoire of Genes Involved in Prokaryote-Eukaryote Interactions within the Pseudovibrio Genus.</title>
        <authorList>
            <person name="Romano S."/>
            <person name="Fernandez-Guerra A."/>
            <person name="Reen F.J."/>
            <person name="Glockner F.O."/>
            <person name="Crowley S.P."/>
            <person name="O'Sullivan O."/>
            <person name="Cotter P.D."/>
            <person name="Adams C."/>
            <person name="Dobson A.D."/>
            <person name="O'Gara F."/>
        </authorList>
    </citation>
    <scope>NUCLEOTIDE SEQUENCE [LARGE SCALE GENOMIC DNA]</scope>
    <source>
        <strain evidence="9 10">Ad2</strain>
    </source>
</reference>
<feature type="domain" description="ABC3 transporter permease C-terminal" evidence="8">
    <location>
        <begin position="665"/>
        <end position="780"/>
    </location>
</feature>
<dbReference type="STRING" id="989403.SAMN05421798_106274"/>
<dbReference type="InterPro" id="IPR003838">
    <property type="entry name" value="ABC3_permease_C"/>
</dbReference>
<organism evidence="9 10">
    <name type="scientific">Pseudovibrio axinellae</name>
    <dbReference type="NCBI Taxonomy" id="989403"/>
    <lineage>
        <taxon>Bacteria</taxon>
        <taxon>Pseudomonadati</taxon>
        <taxon>Pseudomonadota</taxon>
        <taxon>Alphaproteobacteria</taxon>
        <taxon>Hyphomicrobiales</taxon>
        <taxon>Stappiaceae</taxon>
        <taxon>Pseudovibrio</taxon>
    </lineage>
</organism>
<gene>
    <name evidence="9" type="ORF">PsAD2_02706</name>
</gene>
<feature type="transmembrane region" description="Helical" evidence="7">
    <location>
        <begin position="18"/>
        <end position="39"/>
    </location>
</feature>
<feature type="transmembrane region" description="Helical" evidence="7">
    <location>
        <begin position="364"/>
        <end position="388"/>
    </location>
</feature>
<dbReference type="PANTHER" id="PTHR30489:SF0">
    <property type="entry name" value="LIPOPROTEIN-RELEASING SYSTEM TRANSMEMBRANE PROTEIN LOLE"/>
    <property type="match status" value="1"/>
</dbReference>
<dbReference type="OrthoDB" id="5137249at2"/>
<dbReference type="Pfam" id="PF02687">
    <property type="entry name" value="FtsX"/>
    <property type="match status" value="2"/>
</dbReference>
<dbReference type="AlphaFoldDB" id="A0A165XRK4"/>
<dbReference type="GO" id="GO:0098797">
    <property type="term" value="C:plasma membrane protein complex"/>
    <property type="evidence" value="ECO:0007669"/>
    <property type="project" value="TreeGrafter"/>
</dbReference>
<dbReference type="InterPro" id="IPR051447">
    <property type="entry name" value="Lipoprotein-release_system"/>
</dbReference>
<comment type="subcellular location">
    <subcellularLocation>
        <location evidence="1">Cell membrane</location>
        <topology evidence="1">Multi-pass membrane protein</topology>
    </subcellularLocation>
</comment>
<proteinExistence type="inferred from homology"/>
<accession>A0A165XRK4</accession>